<dbReference type="EMBL" id="MGGB01000019">
    <property type="protein sequence ID" value="OGM19243.1"/>
    <property type="molecule type" value="Genomic_DNA"/>
</dbReference>
<sequence length="74" mass="8689">MVEKVYNNFRKKEVRAKILEAWRGYKNSFGLECDLYYDTEGVRRADATVDSDIQALRQVRSEIRRQKDGGESTK</sequence>
<evidence type="ECO:0000313" key="2">
    <source>
        <dbReference type="Proteomes" id="UP000178446"/>
    </source>
</evidence>
<gene>
    <name evidence="1" type="ORF">A2685_01225</name>
</gene>
<comment type="caution">
    <text evidence="1">The sequence shown here is derived from an EMBL/GenBank/DDBJ whole genome shotgun (WGS) entry which is preliminary data.</text>
</comment>
<protein>
    <submittedName>
        <fullName evidence="1">Uncharacterized protein</fullName>
    </submittedName>
</protein>
<dbReference type="AlphaFoldDB" id="A0A1F7XW38"/>
<name>A0A1F7XW38_9BACT</name>
<evidence type="ECO:0000313" key="1">
    <source>
        <dbReference type="EMBL" id="OGM19243.1"/>
    </source>
</evidence>
<dbReference type="Proteomes" id="UP000178446">
    <property type="component" value="Unassembled WGS sequence"/>
</dbReference>
<organism evidence="1 2">
    <name type="scientific">Candidatus Woesebacteria bacterium RIFCSPHIGHO2_01_FULL_37_10</name>
    <dbReference type="NCBI Taxonomy" id="1802489"/>
    <lineage>
        <taxon>Bacteria</taxon>
        <taxon>Candidatus Woeseibacteriota</taxon>
    </lineage>
</organism>
<accession>A0A1F7XW38</accession>
<proteinExistence type="predicted"/>
<reference evidence="1 2" key="1">
    <citation type="journal article" date="2016" name="Nat. Commun.">
        <title>Thousands of microbial genomes shed light on interconnected biogeochemical processes in an aquifer system.</title>
        <authorList>
            <person name="Anantharaman K."/>
            <person name="Brown C.T."/>
            <person name="Hug L.A."/>
            <person name="Sharon I."/>
            <person name="Castelle C.J."/>
            <person name="Probst A.J."/>
            <person name="Thomas B.C."/>
            <person name="Singh A."/>
            <person name="Wilkins M.J."/>
            <person name="Karaoz U."/>
            <person name="Brodie E.L."/>
            <person name="Williams K.H."/>
            <person name="Hubbard S.S."/>
            <person name="Banfield J.F."/>
        </authorList>
    </citation>
    <scope>NUCLEOTIDE SEQUENCE [LARGE SCALE GENOMIC DNA]</scope>
</reference>